<proteinExistence type="predicted"/>
<reference evidence="3" key="1">
    <citation type="submission" date="2017-12" db="EMBL/GenBank/DDBJ databases">
        <title>Sequencing the genomes of 1000 Actinobacteria strains.</title>
        <authorList>
            <person name="Klenk H.-P."/>
        </authorList>
    </citation>
    <scope>NUCLEOTIDE SEQUENCE [LARGE SCALE GENOMIC DNA]</scope>
    <source>
        <strain evidence="3">DSM 44228</strain>
    </source>
</reference>
<evidence type="ECO:0000313" key="4">
    <source>
        <dbReference type="Proteomes" id="UP000233786"/>
    </source>
</evidence>
<dbReference type="Proteomes" id="UP000233786">
    <property type="component" value="Unassembled WGS sequence"/>
</dbReference>
<dbReference type="InterPro" id="IPR010330">
    <property type="entry name" value="CoiA_nuc"/>
</dbReference>
<protein>
    <submittedName>
        <fullName evidence="3">Competence protein CoiA-like protein</fullName>
    </submittedName>
</protein>
<evidence type="ECO:0000259" key="2">
    <source>
        <dbReference type="Pfam" id="PF25164"/>
    </source>
</evidence>
<dbReference type="STRING" id="994479.GCA_000194155_03931"/>
<gene>
    <name evidence="3" type="ORF">A8926_1212</name>
</gene>
<feature type="domain" description="Competence protein CoiA-like N-terminal" evidence="2">
    <location>
        <begin position="19"/>
        <end position="52"/>
    </location>
</feature>
<organism evidence="3 4">
    <name type="scientific">Saccharopolyspora spinosa</name>
    <dbReference type="NCBI Taxonomy" id="60894"/>
    <lineage>
        <taxon>Bacteria</taxon>
        <taxon>Bacillati</taxon>
        <taxon>Actinomycetota</taxon>
        <taxon>Actinomycetes</taxon>
        <taxon>Pseudonocardiales</taxon>
        <taxon>Pseudonocardiaceae</taxon>
        <taxon>Saccharopolyspora</taxon>
    </lineage>
</organism>
<evidence type="ECO:0000313" key="3">
    <source>
        <dbReference type="EMBL" id="PKW13664.1"/>
    </source>
</evidence>
<dbReference type="RefSeq" id="WP_158309604.1">
    <property type="nucleotide sequence ID" value="NZ_PJNB01000001.1"/>
</dbReference>
<evidence type="ECO:0000259" key="1">
    <source>
        <dbReference type="Pfam" id="PF06054"/>
    </source>
</evidence>
<keyword evidence="4" id="KW-1185">Reference proteome</keyword>
<dbReference type="Pfam" id="PF25164">
    <property type="entry name" value="CoiA_N"/>
    <property type="match status" value="1"/>
</dbReference>
<accession>A0A2N3XSK8</accession>
<sequence length="253" mass="28675">MLVAQRSGERVEATRDLPDGAYACPMCASDAILKRGRVKVAHFAHAPGAVCDWAGESMRHHLAKRLLADRFRALGYTVEIEEPHLSVGRRVDVAVTVPTGDRVAVEVQDSAISVNEMQRRNRTDRGIGFFATMWVFTSSRAARLLAAQEDDEARVPNEILWVHDRYHQGVFVIDERAERMWRCNFGRIVRQGESRQWYTEDGELTGVNYPDQALKFTKTVSRTEVGFALTSRQTRYHKPGHPDFTVVFTSKQA</sequence>
<dbReference type="Pfam" id="PF06054">
    <property type="entry name" value="CoiA_nuc"/>
    <property type="match status" value="1"/>
</dbReference>
<dbReference type="AlphaFoldDB" id="A0A2N3XSK8"/>
<name>A0A2N3XSK8_SACSN</name>
<comment type="caution">
    <text evidence="3">The sequence shown here is derived from an EMBL/GenBank/DDBJ whole genome shotgun (WGS) entry which is preliminary data.</text>
</comment>
<dbReference type="EMBL" id="PJNB01000001">
    <property type="protein sequence ID" value="PKW13664.1"/>
    <property type="molecule type" value="Genomic_DNA"/>
</dbReference>
<dbReference type="InterPro" id="IPR057253">
    <property type="entry name" value="CoiA-like_N"/>
</dbReference>
<feature type="domain" description="Competence protein CoiA nuclease-like" evidence="1">
    <location>
        <begin position="56"/>
        <end position="143"/>
    </location>
</feature>